<evidence type="ECO:0000256" key="3">
    <source>
        <dbReference type="ARBA" id="ARBA00022475"/>
    </source>
</evidence>
<dbReference type="GO" id="GO:0005886">
    <property type="term" value="C:plasma membrane"/>
    <property type="evidence" value="ECO:0007669"/>
    <property type="project" value="UniProtKB-SubCell"/>
</dbReference>
<evidence type="ECO:0000313" key="11">
    <source>
        <dbReference type="Proteomes" id="UP000181899"/>
    </source>
</evidence>
<evidence type="ECO:0000256" key="8">
    <source>
        <dbReference type="ARBA" id="ARBA00039381"/>
    </source>
</evidence>
<sequence length="332" mass="35443">MKKYRKFMRWETMLIVLLLAEILIFGAINPKFLNLRTLLYSINDFVAIGIVSLFVTFVIITGGMDISSGSIIGLTSISMGLLWKLLGINIWLTVPLALMVGLLAGSLNGYLVSYVGVQPMVTTLGTSLFFSGLSLVIMGLSGASTYEGIGNFPRSFINLSNGSILYLPIPLLILIALFIVSYVLLHKTKYGRYIFLIGINPNAAKYSGIKLKPVIMSVYMLSGVAASIAGVIMTSYLGSSRPDHGATLTMPIITAVVLGGTLITGGGGSVFGTALAALIVGFFRFGSQMAGISSQHISIGEGILLITAVALRGVDLRNALNHLMPQRNIIKN</sequence>
<dbReference type="OrthoDB" id="9813906at2"/>
<keyword evidence="3" id="KW-1003">Cell membrane</keyword>
<feature type="transmembrane region" description="Helical" evidence="9">
    <location>
        <begin position="12"/>
        <end position="33"/>
    </location>
</feature>
<dbReference type="PANTHER" id="PTHR32196">
    <property type="entry name" value="ABC TRANSPORTER PERMEASE PROTEIN YPHD-RELATED-RELATED"/>
    <property type="match status" value="1"/>
</dbReference>
<feature type="transmembrane region" description="Helical" evidence="9">
    <location>
        <begin position="214"/>
        <end position="238"/>
    </location>
</feature>
<dbReference type="CDD" id="cd06579">
    <property type="entry name" value="TM_PBP1_transp_AraH_like"/>
    <property type="match status" value="1"/>
</dbReference>
<feature type="transmembrane region" description="Helical" evidence="9">
    <location>
        <begin position="98"/>
        <end position="117"/>
    </location>
</feature>
<feature type="transmembrane region" description="Helical" evidence="9">
    <location>
        <begin position="124"/>
        <end position="144"/>
    </location>
</feature>
<accession>A0A1I5CIJ3</accession>
<gene>
    <name evidence="10" type="ORF">SAMN04488695_106140</name>
</gene>
<proteinExistence type="predicted"/>
<protein>
    <recommendedName>
        <fullName evidence="8">Autoinducer 2 import system permease protein LsrD</fullName>
    </recommendedName>
</protein>
<dbReference type="PANTHER" id="PTHR32196:SF71">
    <property type="entry name" value="AUTOINDUCER 2 IMPORT SYSTEM PERMEASE PROTEIN LSRD"/>
    <property type="match status" value="1"/>
</dbReference>
<reference evidence="10 11" key="1">
    <citation type="submission" date="2016-10" db="EMBL/GenBank/DDBJ databases">
        <authorList>
            <person name="de Groot N.N."/>
        </authorList>
    </citation>
    <scope>NUCLEOTIDE SEQUENCE [LARGE SCALE GENOMIC DNA]</scope>
    <source>
        <strain evidence="10 11">ML2</strain>
    </source>
</reference>
<evidence type="ECO:0000313" key="10">
    <source>
        <dbReference type="EMBL" id="SFN86798.1"/>
    </source>
</evidence>
<evidence type="ECO:0000256" key="5">
    <source>
        <dbReference type="ARBA" id="ARBA00022692"/>
    </source>
</evidence>
<keyword evidence="11" id="KW-1185">Reference proteome</keyword>
<evidence type="ECO:0000256" key="4">
    <source>
        <dbReference type="ARBA" id="ARBA00022519"/>
    </source>
</evidence>
<dbReference type="GO" id="GO:0022857">
    <property type="term" value="F:transmembrane transporter activity"/>
    <property type="evidence" value="ECO:0007669"/>
    <property type="project" value="InterPro"/>
</dbReference>
<dbReference type="Proteomes" id="UP000181899">
    <property type="component" value="Unassembled WGS sequence"/>
</dbReference>
<dbReference type="EMBL" id="FOVK01000006">
    <property type="protein sequence ID" value="SFN86798.1"/>
    <property type="molecule type" value="Genomic_DNA"/>
</dbReference>
<evidence type="ECO:0000256" key="6">
    <source>
        <dbReference type="ARBA" id="ARBA00022989"/>
    </source>
</evidence>
<keyword evidence="7 9" id="KW-0472">Membrane</keyword>
<dbReference type="Pfam" id="PF02653">
    <property type="entry name" value="BPD_transp_2"/>
    <property type="match status" value="1"/>
</dbReference>
<dbReference type="InterPro" id="IPR001851">
    <property type="entry name" value="ABC_transp_permease"/>
</dbReference>
<feature type="transmembrane region" description="Helical" evidence="9">
    <location>
        <begin position="164"/>
        <end position="185"/>
    </location>
</feature>
<organism evidence="10 11">
    <name type="scientific">Proteiniclasticum ruminis</name>
    <dbReference type="NCBI Taxonomy" id="398199"/>
    <lineage>
        <taxon>Bacteria</taxon>
        <taxon>Bacillati</taxon>
        <taxon>Bacillota</taxon>
        <taxon>Clostridia</taxon>
        <taxon>Eubacteriales</taxon>
        <taxon>Clostridiaceae</taxon>
        <taxon>Proteiniclasticum</taxon>
    </lineage>
</organism>
<keyword evidence="5 9" id="KW-0812">Transmembrane</keyword>
<keyword evidence="4" id="KW-0997">Cell inner membrane</keyword>
<dbReference type="RefSeq" id="WP_074912246.1">
    <property type="nucleotide sequence ID" value="NZ_FOVK01000006.1"/>
</dbReference>
<evidence type="ECO:0000256" key="9">
    <source>
        <dbReference type="SAM" id="Phobius"/>
    </source>
</evidence>
<comment type="subcellular location">
    <subcellularLocation>
        <location evidence="1">Cell membrane</location>
        <topology evidence="1">Multi-pass membrane protein</topology>
    </subcellularLocation>
</comment>
<name>A0A1I5CIJ3_9CLOT</name>
<feature type="transmembrane region" description="Helical" evidence="9">
    <location>
        <begin position="250"/>
        <end position="283"/>
    </location>
</feature>
<evidence type="ECO:0000256" key="1">
    <source>
        <dbReference type="ARBA" id="ARBA00004651"/>
    </source>
</evidence>
<keyword evidence="2" id="KW-0813">Transport</keyword>
<evidence type="ECO:0000256" key="7">
    <source>
        <dbReference type="ARBA" id="ARBA00023136"/>
    </source>
</evidence>
<evidence type="ECO:0000256" key="2">
    <source>
        <dbReference type="ARBA" id="ARBA00022448"/>
    </source>
</evidence>
<feature type="transmembrane region" description="Helical" evidence="9">
    <location>
        <begin position="71"/>
        <end position="92"/>
    </location>
</feature>
<feature type="transmembrane region" description="Helical" evidence="9">
    <location>
        <begin position="45"/>
        <end position="64"/>
    </location>
</feature>
<dbReference type="AlphaFoldDB" id="A0A1I5CIJ3"/>
<keyword evidence="6 9" id="KW-1133">Transmembrane helix</keyword>